<sequence>MRHADQGLPLVPGCAVVTTMFCEMMIVIFTILQRTAYCLPTRKRAFLFAYSVGDFYLNKAVSTVTALSLIAGLFFLGWWLEISFTNDMGKWMMSWVQ</sequence>
<evidence type="ECO:0000313" key="2">
    <source>
        <dbReference type="EMBL" id="MDR6434255.1"/>
    </source>
</evidence>
<keyword evidence="1" id="KW-0812">Transmembrane</keyword>
<protein>
    <submittedName>
        <fullName evidence="2">Uncharacterized protein</fullName>
    </submittedName>
</protein>
<feature type="transmembrane region" description="Helical" evidence="1">
    <location>
        <begin position="60"/>
        <end position="80"/>
    </location>
</feature>
<comment type="caution">
    <text evidence="2">The sequence shown here is derived from an EMBL/GenBank/DDBJ whole genome shotgun (WGS) entry which is preliminary data.</text>
</comment>
<keyword evidence="1" id="KW-1133">Transmembrane helix</keyword>
<evidence type="ECO:0000313" key="3">
    <source>
        <dbReference type="Proteomes" id="UP001184614"/>
    </source>
</evidence>
<keyword evidence="1" id="KW-0472">Membrane</keyword>
<dbReference type="EMBL" id="JAVDQT010000009">
    <property type="protein sequence ID" value="MDR6434255.1"/>
    <property type="molecule type" value="Genomic_DNA"/>
</dbReference>
<name>A0ABU1MEN0_9HYPH</name>
<accession>A0ABU1MEN0</accession>
<organism evidence="2 3">
    <name type="scientific">Brucella pseudogrignonensis</name>
    <dbReference type="NCBI Taxonomy" id="419475"/>
    <lineage>
        <taxon>Bacteria</taxon>
        <taxon>Pseudomonadati</taxon>
        <taxon>Pseudomonadota</taxon>
        <taxon>Alphaproteobacteria</taxon>
        <taxon>Hyphomicrobiales</taxon>
        <taxon>Brucellaceae</taxon>
        <taxon>Brucella/Ochrobactrum group</taxon>
        <taxon>Brucella</taxon>
    </lineage>
</organism>
<evidence type="ECO:0000256" key="1">
    <source>
        <dbReference type="SAM" id="Phobius"/>
    </source>
</evidence>
<proteinExistence type="predicted"/>
<feature type="transmembrane region" description="Helical" evidence="1">
    <location>
        <begin position="7"/>
        <end position="32"/>
    </location>
</feature>
<reference evidence="2 3" key="1">
    <citation type="submission" date="2023-07" db="EMBL/GenBank/DDBJ databases">
        <title>Sorghum-associated microbial communities from plants grown in Nebraska, USA.</title>
        <authorList>
            <person name="Schachtman D."/>
        </authorList>
    </citation>
    <scope>NUCLEOTIDE SEQUENCE [LARGE SCALE GENOMIC DNA]</scope>
    <source>
        <strain evidence="2 3">DS1730</strain>
    </source>
</reference>
<gene>
    <name evidence="2" type="ORF">J2782_004006</name>
</gene>
<keyword evidence="3" id="KW-1185">Reference proteome</keyword>
<dbReference type="Proteomes" id="UP001184614">
    <property type="component" value="Unassembled WGS sequence"/>
</dbReference>